<dbReference type="GO" id="GO:0005840">
    <property type="term" value="C:ribosome"/>
    <property type="evidence" value="ECO:0007669"/>
    <property type="project" value="UniProtKB-KW"/>
</dbReference>
<comment type="function">
    <text evidence="4">One of the primary rRNA binding proteins. Required for association of the 30S and 50S subunits to form the 70S ribosome, for tRNA binding and peptide bond formation. It has been suggested to have peptidyltransferase activity; this is somewhat controversial. Makes several contacts with the 16S rRNA in the 70S ribosome.</text>
</comment>
<evidence type="ECO:0000256" key="5">
    <source>
        <dbReference type="SAM" id="MobiDB-lite"/>
    </source>
</evidence>
<dbReference type="InterPro" id="IPR022666">
    <property type="entry name" value="Ribosomal_uL2_RNA-bd_dom"/>
</dbReference>
<feature type="region of interest" description="Disordered" evidence="5">
    <location>
        <begin position="1"/>
        <end position="30"/>
    </location>
</feature>
<reference evidence="8" key="2">
    <citation type="journal article" date="2023" name="Microbiome">
        <title>Synthase-selected sorting approach identifies a beta-lactone synthase in a nudibranch symbiotic bacterium.</title>
        <authorList>
            <person name="Dzunkova M."/>
            <person name="La Clair J.J."/>
            <person name="Tyml T."/>
            <person name="Doud D."/>
            <person name="Schulz F."/>
            <person name="Piquer-Esteban S."/>
            <person name="Porcel Sanchis D."/>
            <person name="Osborn A."/>
            <person name="Robinson D."/>
            <person name="Louie K.B."/>
            <person name="Bowen B.P."/>
            <person name="Bowers R.M."/>
            <person name="Lee J."/>
            <person name="Arnau V."/>
            <person name="Diaz-Villanueva W."/>
            <person name="Stepanauskas R."/>
            <person name="Gosliner T."/>
            <person name="Date S.V."/>
            <person name="Northen T.R."/>
            <person name="Cheng J.F."/>
            <person name="Burkart M.D."/>
            <person name="Woyke T."/>
        </authorList>
    </citation>
    <scope>NUCLEOTIDE SEQUENCE</scope>
    <source>
        <strain evidence="8">Df01</strain>
    </source>
</reference>
<dbReference type="InterPro" id="IPR014726">
    <property type="entry name" value="Ribosomal_uL2_dom3"/>
</dbReference>
<evidence type="ECO:0000256" key="1">
    <source>
        <dbReference type="ARBA" id="ARBA00005636"/>
    </source>
</evidence>
<proteinExistence type="inferred from homology"/>
<dbReference type="InterPro" id="IPR022669">
    <property type="entry name" value="Ribosomal_uL2_C"/>
</dbReference>
<name>A0ABT7QKS1_9GAMM</name>
<evidence type="ECO:0000259" key="7">
    <source>
        <dbReference type="SMART" id="SM01383"/>
    </source>
</evidence>
<dbReference type="Proteomes" id="UP001168167">
    <property type="component" value="Unassembled WGS sequence"/>
</dbReference>
<evidence type="ECO:0000256" key="2">
    <source>
        <dbReference type="ARBA" id="ARBA00022980"/>
    </source>
</evidence>
<evidence type="ECO:0000313" key="8">
    <source>
        <dbReference type="EMBL" id="MDM5147302.1"/>
    </source>
</evidence>
<dbReference type="InterPro" id="IPR008991">
    <property type="entry name" value="Translation_prot_SH3-like_sf"/>
</dbReference>
<dbReference type="Pfam" id="PF03947">
    <property type="entry name" value="Ribosomal_L2_C"/>
    <property type="match status" value="1"/>
</dbReference>
<protein>
    <recommendedName>
        <fullName evidence="4">Large ribosomal subunit protein uL2</fullName>
    </recommendedName>
</protein>
<accession>A0ABT7QKS1</accession>
<feature type="region of interest" description="Disordered" evidence="5">
    <location>
        <begin position="222"/>
        <end position="277"/>
    </location>
</feature>
<dbReference type="Gene3D" id="2.30.30.30">
    <property type="match status" value="1"/>
</dbReference>
<comment type="subunit">
    <text evidence="4">Part of the 50S ribosomal subunit. Forms a bridge to the 30S subunit in the 70S ribosome.</text>
</comment>
<keyword evidence="4" id="KW-0694">RNA-binding</keyword>
<dbReference type="InterPro" id="IPR005880">
    <property type="entry name" value="Ribosomal_uL2_bac/org-type"/>
</dbReference>
<dbReference type="PANTHER" id="PTHR13691">
    <property type="entry name" value="RIBOSOMAL PROTEIN L2"/>
    <property type="match status" value="1"/>
</dbReference>
<dbReference type="SMART" id="SM01383">
    <property type="entry name" value="Ribosomal_L2"/>
    <property type="match status" value="1"/>
</dbReference>
<dbReference type="InterPro" id="IPR002171">
    <property type="entry name" value="Ribosomal_uL2"/>
</dbReference>
<organism evidence="8 9">
    <name type="scientific">Candidatus Doriopsillibacter californiensis</name>
    <dbReference type="NCBI Taxonomy" id="2970740"/>
    <lineage>
        <taxon>Bacteria</taxon>
        <taxon>Pseudomonadati</taxon>
        <taxon>Pseudomonadota</taxon>
        <taxon>Gammaproteobacteria</taxon>
        <taxon>Candidatus Tethybacterales</taxon>
        <taxon>Candidatus Persebacteraceae</taxon>
        <taxon>Candidatus Doriopsillibacter</taxon>
    </lineage>
</organism>
<dbReference type="SMART" id="SM01382">
    <property type="entry name" value="Ribosomal_L2_C"/>
    <property type="match status" value="1"/>
</dbReference>
<evidence type="ECO:0000256" key="4">
    <source>
        <dbReference type="HAMAP-Rule" id="MF_01320"/>
    </source>
</evidence>
<dbReference type="Gene3D" id="2.40.50.140">
    <property type="entry name" value="Nucleic acid-binding proteins"/>
    <property type="match status" value="1"/>
</dbReference>
<comment type="similarity">
    <text evidence="1 4">Belongs to the universal ribosomal protein uL2 family.</text>
</comment>
<keyword evidence="9" id="KW-1185">Reference proteome</keyword>
<dbReference type="InterPro" id="IPR014722">
    <property type="entry name" value="Rib_uL2_dom2"/>
</dbReference>
<keyword evidence="2 4" id="KW-0689">Ribosomal protein</keyword>
<evidence type="ECO:0000256" key="3">
    <source>
        <dbReference type="ARBA" id="ARBA00023274"/>
    </source>
</evidence>
<dbReference type="Pfam" id="PF00181">
    <property type="entry name" value="Ribosomal_L2_N"/>
    <property type="match status" value="1"/>
</dbReference>
<gene>
    <name evidence="4 8" type="primary">rplB</name>
    <name evidence="8" type="ORF">NQX30_02800</name>
</gene>
<keyword evidence="3 4" id="KW-0687">Ribonucleoprotein</keyword>
<evidence type="ECO:0000259" key="6">
    <source>
        <dbReference type="SMART" id="SM01382"/>
    </source>
</evidence>
<dbReference type="PANTHER" id="PTHR13691:SF5">
    <property type="entry name" value="LARGE RIBOSOMAL SUBUNIT PROTEIN UL2M"/>
    <property type="match status" value="1"/>
</dbReference>
<dbReference type="SUPFAM" id="SSF50249">
    <property type="entry name" value="Nucleic acid-binding proteins"/>
    <property type="match status" value="1"/>
</dbReference>
<dbReference type="Gene3D" id="4.10.950.10">
    <property type="entry name" value="Ribosomal protein L2, domain 3"/>
    <property type="match status" value="1"/>
</dbReference>
<sequence>MALVKSKPNTPGQRGMVRVKTPGLHKGNPCGPLLEKKRKTAGRNNHGRITAWHRGGGSRRHYRQVDFKRDKDGVPARVERLEYDPNRSAHLALLLYADGERRYIIAPQGVAVGDRIESGADAPIRFGNAKPLSAIPVGVTVHCIELRPGHGAQLARAAGISAQFVALDGDYAMLRLKSGETRRVRADCRAVIGASGNEEHFLRKLGKAGVVRWRGRRPHVRGMVMNPVDHPMGGGEGRSKSNKIPVSPWGQPAKGYRTRKNKRTDKWIVSRRHARKR</sequence>
<keyword evidence="4" id="KW-0699">rRNA-binding</keyword>
<evidence type="ECO:0000313" key="9">
    <source>
        <dbReference type="Proteomes" id="UP001168167"/>
    </source>
</evidence>
<dbReference type="InterPro" id="IPR012340">
    <property type="entry name" value="NA-bd_OB-fold"/>
</dbReference>
<dbReference type="SUPFAM" id="SSF50104">
    <property type="entry name" value="Translation proteins SH3-like domain"/>
    <property type="match status" value="1"/>
</dbReference>
<dbReference type="EMBL" id="JANQAO010000001">
    <property type="protein sequence ID" value="MDM5147302.1"/>
    <property type="molecule type" value="Genomic_DNA"/>
</dbReference>
<dbReference type="PIRSF" id="PIRSF002158">
    <property type="entry name" value="Ribosomal_L2"/>
    <property type="match status" value="1"/>
</dbReference>
<feature type="domain" description="Large ribosomal subunit protein uL2 RNA-binding" evidence="7">
    <location>
        <begin position="42"/>
        <end position="118"/>
    </location>
</feature>
<comment type="caution">
    <text evidence="8">The sequence shown here is derived from an EMBL/GenBank/DDBJ whole genome shotgun (WGS) entry which is preliminary data.</text>
</comment>
<reference evidence="8" key="1">
    <citation type="submission" date="2022-08" db="EMBL/GenBank/DDBJ databases">
        <authorList>
            <person name="Dzunkova M."/>
            <person name="La Clair J."/>
            <person name="Tyml T."/>
            <person name="Doud D."/>
            <person name="Schulz F."/>
            <person name="Piquer S."/>
            <person name="Porcel Sanchis D."/>
            <person name="Osborn A."/>
            <person name="Robinson D."/>
            <person name="Louie K.B."/>
            <person name="Bowen B.P."/>
            <person name="Bowers R."/>
            <person name="Lee J."/>
            <person name="Arnau Llombart V."/>
            <person name="Diaz Villanueva W."/>
            <person name="Gosliner T."/>
            <person name="Northen T."/>
            <person name="Cheng J.-F."/>
            <person name="Burkart M.D."/>
            <person name="Woyke T."/>
        </authorList>
    </citation>
    <scope>NUCLEOTIDE SEQUENCE</scope>
    <source>
        <strain evidence="8">Df01</strain>
    </source>
</reference>
<dbReference type="HAMAP" id="MF_01320_B">
    <property type="entry name" value="Ribosomal_uL2_B"/>
    <property type="match status" value="1"/>
</dbReference>
<dbReference type="NCBIfam" id="TIGR01171">
    <property type="entry name" value="rplB_bact"/>
    <property type="match status" value="1"/>
</dbReference>
<feature type="compositionally biased region" description="Basic residues" evidence="5">
    <location>
        <begin position="256"/>
        <end position="277"/>
    </location>
</feature>
<feature type="domain" description="Large ribosomal subunit protein uL2 C-terminal" evidence="6">
    <location>
        <begin position="124"/>
        <end position="252"/>
    </location>
</feature>